<dbReference type="InterPro" id="IPR002934">
    <property type="entry name" value="Polymerase_NTP_transf_dom"/>
</dbReference>
<dbReference type="EMBL" id="PVXP01000049">
    <property type="protein sequence ID" value="PRR82981.1"/>
    <property type="molecule type" value="Genomic_DNA"/>
</dbReference>
<proteinExistence type="predicted"/>
<dbReference type="InterPro" id="IPR052548">
    <property type="entry name" value="Type_VII_TA_antitoxin"/>
</dbReference>
<gene>
    <name evidence="2" type="ORF">CLLU_27300</name>
</gene>
<keyword evidence="2" id="KW-0808">Transferase</keyword>
<dbReference type="Pfam" id="PF01909">
    <property type="entry name" value="NTP_transf_2"/>
    <property type="match status" value="1"/>
</dbReference>
<accession>A0A2T0BGE2</accession>
<dbReference type="InterPro" id="IPR043519">
    <property type="entry name" value="NT_sf"/>
</dbReference>
<dbReference type="CDD" id="cd05403">
    <property type="entry name" value="NT_KNTase_like"/>
    <property type="match status" value="1"/>
</dbReference>
<evidence type="ECO:0000313" key="3">
    <source>
        <dbReference type="Proteomes" id="UP000237798"/>
    </source>
</evidence>
<organism evidence="2 3">
    <name type="scientific">Clostridium luticellarii</name>
    <dbReference type="NCBI Taxonomy" id="1691940"/>
    <lineage>
        <taxon>Bacteria</taxon>
        <taxon>Bacillati</taxon>
        <taxon>Bacillota</taxon>
        <taxon>Clostridia</taxon>
        <taxon>Eubacteriales</taxon>
        <taxon>Clostridiaceae</taxon>
        <taxon>Clostridium</taxon>
    </lineage>
</organism>
<evidence type="ECO:0000259" key="1">
    <source>
        <dbReference type="Pfam" id="PF01909"/>
    </source>
</evidence>
<dbReference type="Gene3D" id="3.30.460.10">
    <property type="entry name" value="Beta Polymerase, domain 2"/>
    <property type="match status" value="1"/>
</dbReference>
<evidence type="ECO:0000313" key="2">
    <source>
        <dbReference type="EMBL" id="PRR82981.1"/>
    </source>
</evidence>
<reference evidence="2 3" key="1">
    <citation type="submission" date="2018-03" db="EMBL/GenBank/DDBJ databases">
        <title>Genome sequence of Clostridium luticellarii DSM 29923.</title>
        <authorList>
            <person name="Poehlein A."/>
            <person name="Daniel R."/>
        </authorList>
    </citation>
    <scope>NUCLEOTIDE SEQUENCE [LARGE SCALE GENOMIC DNA]</scope>
    <source>
        <strain evidence="2 3">DSM 29923</strain>
    </source>
</reference>
<dbReference type="PANTHER" id="PTHR33933">
    <property type="entry name" value="NUCLEOTIDYLTRANSFERASE"/>
    <property type="match status" value="1"/>
</dbReference>
<dbReference type="Proteomes" id="UP000237798">
    <property type="component" value="Unassembled WGS sequence"/>
</dbReference>
<keyword evidence="3" id="KW-1185">Reference proteome</keyword>
<dbReference type="PANTHER" id="PTHR33933:SF1">
    <property type="entry name" value="PROTEIN ADENYLYLTRANSFERASE MNTA-RELATED"/>
    <property type="match status" value="1"/>
</dbReference>
<dbReference type="OrthoDB" id="9813766at2"/>
<protein>
    <submittedName>
        <fullName evidence="2">Nucleotidyltransferase domain protein</fullName>
    </submittedName>
</protein>
<comment type="caution">
    <text evidence="2">The sequence shown here is derived from an EMBL/GenBank/DDBJ whole genome shotgun (WGS) entry which is preliminary data.</text>
</comment>
<feature type="domain" description="Polymerase nucleotidyl transferase" evidence="1">
    <location>
        <begin position="23"/>
        <end position="86"/>
    </location>
</feature>
<dbReference type="AlphaFoldDB" id="A0A2T0BGE2"/>
<dbReference type="SUPFAM" id="SSF81301">
    <property type="entry name" value="Nucleotidyltransferase"/>
    <property type="match status" value="1"/>
</dbReference>
<name>A0A2T0BGE2_9CLOT</name>
<dbReference type="GO" id="GO:0016779">
    <property type="term" value="F:nucleotidyltransferase activity"/>
    <property type="evidence" value="ECO:0007669"/>
    <property type="project" value="InterPro"/>
</dbReference>
<sequence>MKNLDNLNNLKVRKVLKEVDDRMANIFKSKLKKVIVYGSYARNENTSESDIDIMVLVNEDEQKIKEYEDSITDIMVDLSLKYNIVVSIYTQSVQEYEMQINVLPFLMNVEREGINIHG</sequence>